<feature type="region of interest" description="Disordered" evidence="1">
    <location>
        <begin position="83"/>
        <end position="113"/>
    </location>
</feature>
<dbReference type="AlphaFoldDB" id="A0A2A2D2L2"/>
<evidence type="ECO:0000313" key="3">
    <source>
        <dbReference type="Proteomes" id="UP000218944"/>
    </source>
</evidence>
<protein>
    <recommendedName>
        <fullName evidence="4">Terminase</fullName>
    </recommendedName>
</protein>
<evidence type="ECO:0000313" key="2">
    <source>
        <dbReference type="EMBL" id="PAU46718.1"/>
    </source>
</evidence>
<keyword evidence="3" id="KW-1185">Reference proteome</keyword>
<proteinExistence type="predicted"/>
<feature type="compositionally biased region" description="Polar residues" evidence="1">
    <location>
        <begin position="104"/>
        <end position="113"/>
    </location>
</feature>
<reference evidence="2 3" key="1">
    <citation type="submission" date="2017-08" db="EMBL/GenBank/DDBJ databases">
        <title>Genome sequence of Streptomyces albireticuli NRRL B-1670.</title>
        <authorList>
            <person name="Graham D.E."/>
            <person name="Mahan K.M."/>
            <person name="Klingeman D.M."/>
            <person name="Hettich R.L."/>
            <person name="Parry R.J."/>
            <person name="Spain J.C."/>
        </authorList>
    </citation>
    <scope>NUCLEOTIDE SEQUENCE [LARGE SCALE GENOMIC DNA]</scope>
    <source>
        <strain evidence="2 3">NRRL B-1670</strain>
    </source>
</reference>
<dbReference type="RefSeq" id="WP_095582781.1">
    <property type="nucleotide sequence ID" value="NZ_JAJQQS010000028.1"/>
</dbReference>
<name>A0A2A2D2L2_9ACTN</name>
<evidence type="ECO:0000256" key="1">
    <source>
        <dbReference type="SAM" id="MobiDB-lite"/>
    </source>
</evidence>
<dbReference type="Proteomes" id="UP000218944">
    <property type="component" value="Unassembled WGS sequence"/>
</dbReference>
<organism evidence="2 3">
    <name type="scientific">Streptomyces albireticuli</name>
    <dbReference type="NCBI Taxonomy" id="1940"/>
    <lineage>
        <taxon>Bacteria</taxon>
        <taxon>Bacillati</taxon>
        <taxon>Actinomycetota</taxon>
        <taxon>Actinomycetes</taxon>
        <taxon>Kitasatosporales</taxon>
        <taxon>Streptomycetaceae</taxon>
        <taxon>Streptomyces</taxon>
    </lineage>
</organism>
<gene>
    <name evidence="2" type="ORF">CK936_22635</name>
</gene>
<sequence>MKKSKADRMAADITDRYRAAGIALSGFEARYIELAAEHLAQAESLDDLVRREGRMILGYGKVMVLHPAITEARMCRTEAGKLLARVQKPTTTPPASRREIAKKASNSRWGDRG</sequence>
<comment type="caution">
    <text evidence="2">The sequence shown here is derived from an EMBL/GenBank/DDBJ whole genome shotgun (WGS) entry which is preliminary data.</text>
</comment>
<evidence type="ECO:0008006" key="4">
    <source>
        <dbReference type="Google" id="ProtNLM"/>
    </source>
</evidence>
<accession>A0A2A2D2L2</accession>
<dbReference type="EMBL" id="NSJV01000428">
    <property type="protein sequence ID" value="PAU46718.1"/>
    <property type="molecule type" value="Genomic_DNA"/>
</dbReference>